<organism evidence="1 2">
    <name type="scientific">Leptidea sinapis</name>
    <dbReference type="NCBI Taxonomy" id="189913"/>
    <lineage>
        <taxon>Eukaryota</taxon>
        <taxon>Metazoa</taxon>
        <taxon>Ecdysozoa</taxon>
        <taxon>Arthropoda</taxon>
        <taxon>Hexapoda</taxon>
        <taxon>Insecta</taxon>
        <taxon>Pterygota</taxon>
        <taxon>Neoptera</taxon>
        <taxon>Endopterygota</taxon>
        <taxon>Lepidoptera</taxon>
        <taxon>Glossata</taxon>
        <taxon>Ditrysia</taxon>
        <taxon>Papilionoidea</taxon>
        <taxon>Pieridae</taxon>
        <taxon>Dismorphiinae</taxon>
        <taxon>Leptidea</taxon>
    </lineage>
</organism>
<evidence type="ECO:0000313" key="1">
    <source>
        <dbReference type="EMBL" id="VVC99801.1"/>
    </source>
</evidence>
<dbReference type="Proteomes" id="UP000324832">
    <property type="component" value="Unassembled WGS sequence"/>
</dbReference>
<gene>
    <name evidence="1" type="ORF">LSINAPIS_LOCUS10590</name>
</gene>
<reference evidence="1 2" key="1">
    <citation type="submission" date="2017-07" db="EMBL/GenBank/DDBJ databases">
        <authorList>
            <person name="Talla V."/>
            <person name="Backstrom N."/>
        </authorList>
    </citation>
    <scope>NUCLEOTIDE SEQUENCE [LARGE SCALE GENOMIC DNA]</scope>
</reference>
<accession>A0A5E4QR25</accession>
<name>A0A5E4QR25_9NEOP</name>
<dbReference type="EMBL" id="FZQP02004333">
    <property type="protein sequence ID" value="VVC99801.1"/>
    <property type="molecule type" value="Genomic_DNA"/>
</dbReference>
<proteinExistence type="predicted"/>
<dbReference type="AlphaFoldDB" id="A0A5E4QR25"/>
<protein>
    <submittedName>
        <fullName evidence="1">Uncharacterized protein</fullName>
    </submittedName>
</protein>
<sequence length="119" mass="13076">MALKVIWEKYEDKSLKTLKQHSAVSLPHLCDELGPPVDVGVTMYVLSISSLSEVKMVYSEYFYVDALDITGALGPPVEVGVTMYVLSISSVSEVLMVLVTLSSRLSRSQRPRAVATEQP</sequence>
<keyword evidence="2" id="KW-1185">Reference proteome</keyword>
<evidence type="ECO:0000313" key="2">
    <source>
        <dbReference type="Proteomes" id="UP000324832"/>
    </source>
</evidence>